<proteinExistence type="predicted"/>
<dbReference type="PANTHER" id="PTHR11961">
    <property type="entry name" value="CYTOCHROME C"/>
    <property type="match status" value="1"/>
</dbReference>
<dbReference type="InterPro" id="IPR009056">
    <property type="entry name" value="Cyt_c-like_dom"/>
</dbReference>
<keyword evidence="4" id="KW-0249">Electron transport</keyword>
<dbReference type="OrthoDB" id="9805828at2"/>
<evidence type="ECO:0000259" key="8">
    <source>
        <dbReference type="PROSITE" id="PS51007"/>
    </source>
</evidence>
<dbReference type="EMBL" id="JAMD01000002">
    <property type="protein sequence ID" value="KEJ97026.1"/>
    <property type="molecule type" value="Genomic_DNA"/>
</dbReference>
<keyword evidence="10" id="KW-1185">Reference proteome</keyword>
<dbReference type="AlphaFoldDB" id="A0A073J5S9"/>
<name>A0A073J5S9_9RHOB</name>
<evidence type="ECO:0000256" key="2">
    <source>
        <dbReference type="ARBA" id="ARBA00022617"/>
    </source>
</evidence>
<feature type="signal peptide" evidence="7">
    <location>
        <begin position="1"/>
        <end position="19"/>
    </location>
</feature>
<gene>
    <name evidence="9" type="ORF">SUH3_09635</name>
</gene>
<evidence type="ECO:0000256" key="5">
    <source>
        <dbReference type="ARBA" id="ARBA00023004"/>
    </source>
</evidence>
<reference evidence="9 10" key="1">
    <citation type="submission" date="2014-01" db="EMBL/GenBank/DDBJ databases">
        <title>Sulfitobacter sp. H3 (MCCC 1A00686) Genome Sequencing.</title>
        <authorList>
            <person name="Lai Q."/>
            <person name="Hong Z."/>
        </authorList>
    </citation>
    <scope>NUCLEOTIDE SEQUENCE [LARGE SCALE GENOMIC DNA]</scope>
    <source>
        <strain evidence="9 10">H3</strain>
    </source>
</reference>
<feature type="chain" id="PRO_5001691815" description="Cytochrome c domain-containing protein" evidence="7">
    <location>
        <begin position="20"/>
        <end position="157"/>
    </location>
</feature>
<dbReference type="GO" id="GO:0046872">
    <property type="term" value="F:metal ion binding"/>
    <property type="evidence" value="ECO:0007669"/>
    <property type="project" value="UniProtKB-KW"/>
</dbReference>
<dbReference type="InterPro" id="IPR036909">
    <property type="entry name" value="Cyt_c-like_dom_sf"/>
</dbReference>
<keyword evidence="7" id="KW-0732">Signal</keyword>
<dbReference type="Proteomes" id="UP000027746">
    <property type="component" value="Unassembled WGS sequence"/>
</dbReference>
<evidence type="ECO:0000256" key="7">
    <source>
        <dbReference type="SAM" id="SignalP"/>
    </source>
</evidence>
<dbReference type="GeneID" id="68868123"/>
<sequence length="157" mass="16480">MKTMFRVLAIFALATPAFADSHAAGDADAGAKTFGRCKSCHMIANGDQVIEKGGRTGPNLYGVIGRQAGTAEGYTYQKSIVEAGEAGLVWDEASLTEYIADPREFLREFLDDSKAKSGMSFKLKKGGADVAAYLARVGPEVAPAEADAAEAHADSDS</sequence>
<evidence type="ECO:0000313" key="10">
    <source>
        <dbReference type="Proteomes" id="UP000027746"/>
    </source>
</evidence>
<feature type="domain" description="Cytochrome c" evidence="8">
    <location>
        <begin position="25"/>
        <end position="138"/>
    </location>
</feature>
<dbReference type="InterPro" id="IPR002327">
    <property type="entry name" value="Cyt_c_1A/1B"/>
</dbReference>
<evidence type="ECO:0000256" key="3">
    <source>
        <dbReference type="ARBA" id="ARBA00022723"/>
    </source>
</evidence>
<evidence type="ECO:0000256" key="6">
    <source>
        <dbReference type="PROSITE-ProRule" id="PRU00433"/>
    </source>
</evidence>
<comment type="caution">
    <text evidence="9">The sequence shown here is derived from an EMBL/GenBank/DDBJ whole genome shotgun (WGS) entry which is preliminary data.</text>
</comment>
<accession>A0A073J5S9</accession>
<protein>
    <recommendedName>
        <fullName evidence="8">Cytochrome c domain-containing protein</fullName>
    </recommendedName>
</protein>
<keyword evidence="2 6" id="KW-0349">Heme</keyword>
<keyword evidence="1" id="KW-0813">Transport</keyword>
<dbReference type="Gene3D" id="1.10.760.10">
    <property type="entry name" value="Cytochrome c-like domain"/>
    <property type="match status" value="1"/>
</dbReference>
<organism evidence="9 10">
    <name type="scientific">Pseudosulfitobacter pseudonitzschiae</name>
    <dbReference type="NCBI Taxonomy" id="1402135"/>
    <lineage>
        <taxon>Bacteria</taxon>
        <taxon>Pseudomonadati</taxon>
        <taxon>Pseudomonadota</taxon>
        <taxon>Alphaproteobacteria</taxon>
        <taxon>Rhodobacterales</taxon>
        <taxon>Roseobacteraceae</taxon>
        <taxon>Pseudosulfitobacter</taxon>
    </lineage>
</organism>
<dbReference type="GO" id="GO:0009055">
    <property type="term" value="F:electron transfer activity"/>
    <property type="evidence" value="ECO:0007669"/>
    <property type="project" value="InterPro"/>
</dbReference>
<evidence type="ECO:0000313" key="9">
    <source>
        <dbReference type="EMBL" id="KEJ97026.1"/>
    </source>
</evidence>
<evidence type="ECO:0000256" key="4">
    <source>
        <dbReference type="ARBA" id="ARBA00022982"/>
    </source>
</evidence>
<dbReference type="PROSITE" id="PS51007">
    <property type="entry name" value="CYTC"/>
    <property type="match status" value="1"/>
</dbReference>
<dbReference type="RefSeq" id="WP_037922597.1">
    <property type="nucleotide sequence ID" value="NZ_CP054599.1"/>
</dbReference>
<keyword evidence="3 6" id="KW-0479">Metal-binding</keyword>
<dbReference type="SUPFAM" id="SSF46626">
    <property type="entry name" value="Cytochrome c"/>
    <property type="match status" value="1"/>
</dbReference>
<keyword evidence="5 6" id="KW-0408">Iron</keyword>
<dbReference type="GO" id="GO:0020037">
    <property type="term" value="F:heme binding"/>
    <property type="evidence" value="ECO:0007669"/>
    <property type="project" value="InterPro"/>
</dbReference>
<evidence type="ECO:0000256" key="1">
    <source>
        <dbReference type="ARBA" id="ARBA00022448"/>
    </source>
</evidence>